<feature type="domain" description="TonB-dependent receptor-like beta-barrel" evidence="12">
    <location>
        <begin position="242"/>
        <end position="761"/>
    </location>
</feature>
<dbReference type="STRING" id="880070.Cycma_4549"/>
<evidence type="ECO:0000259" key="12">
    <source>
        <dbReference type="Pfam" id="PF00593"/>
    </source>
</evidence>
<keyword evidence="7 10" id="KW-0472">Membrane</keyword>
<comment type="similarity">
    <text evidence="10 11">Belongs to the TonB-dependent receptor family.</text>
</comment>
<keyword evidence="2 10" id="KW-0813">Transport</keyword>
<keyword evidence="4 10" id="KW-0812">Transmembrane</keyword>
<dbReference type="InterPro" id="IPR000531">
    <property type="entry name" value="Beta-barrel_TonB"/>
</dbReference>
<dbReference type="GO" id="GO:0044718">
    <property type="term" value="P:siderophore transmembrane transport"/>
    <property type="evidence" value="ECO:0007669"/>
    <property type="project" value="TreeGrafter"/>
</dbReference>
<dbReference type="InterPro" id="IPR039426">
    <property type="entry name" value="TonB-dep_rcpt-like"/>
</dbReference>
<keyword evidence="9 10" id="KW-0998">Cell outer membrane</keyword>
<sequence length="814" mass="90241">MKSLIMILLTIFTGLQVYAQNNLSGKITDKETNGPLVGVHIYIADLQKGTTTNTEGLFEIKNLPQGLFLIEIGYLGYANQAVKTAIQGETTLNIELAPSITEISEIVITGTSASTERKLNPIPTIVIDKLSSQQSTSTNIIDAISTQPGISQITTGGAISKPVIRGLGYNRVVVLNNNIRQEGQQWGDEHGIEIDEYSVDRVEIIKGPGSLMYGSDAMAGVIHFLAPKPVEEGKIIGNLMTNYQTNNNLIGYSAMNAGNINGINWLARLSSKTAGNYENAYDGKVYNSGFKELNFNGIVGINKKWGYSQLHFSNFNQALGLIEGERDSLGNFIKLSVVNGTTVEEKSVTKNDLRGYGIDIPRQGINHFKVASTSKVFFKNTSLSLNFAFQQNSRKEFADPLDEQATDLFFLLNTFNYDIKYLLPEFKEWQTSLGINGMQQSSYNKGEEFLIPEYNLFDVGVFALTQKSFNKFHLSGGFRYDFRNISSLALYLDANDEPTNASDAISSVKFGDFKTTYSNVSGSVGGSYRLTEKFLVKLNGSRGFRSPNIAELGSNGLHEGTFRYELGNTQLKPETSLQIDAGLQYSSKHVSLELAVFNNAIQNYIFLQKLNSVGGGDSIINVSDPAPTFQFVQGNANLYGGEFEIDIHPHPLDWLHFKNSFSFVRGEQLNQSDSSKYLPFMPAPKIQSELRANFKKLGSRFRNLYMRFDAEHTFKQAEVLFAFNTETPTQGYTLLGAGIGANILSKNENKLFSISLTVNNILDVAYQSHLSRLKYAPQNEATGRTGVFNMGRNFSIKMLIPLTFRKKSQVKISF</sequence>
<dbReference type="Pfam" id="PF13715">
    <property type="entry name" value="CarbopepD_reg_2"/>
    <property type="match status" value="1"/>
</dbReference>
<comment type="subcellular location">
    <subcellularLocation>
        <location evidence="1 10">Cell outer membrane</location>
        <topology evidence="1 10">Multi-pass membrane protein</topology>
    </subcellularLocation>
</comment>
<proteinExistence type="inferred from homology"/>
<evidence type="ECO:0000256" key="3">
    <source>
        <dbReference type="ARBA" id="ARBA00022452"/>
    </source>
</evidence>
<feature type="domain" description="TonB-dependent receptor plug" evidence="13">
    <location>
        <begin position="121"/>
        <end position="221"/>
    </location>
</feature>
<dbReference type="PANTHER" id="PTHR30069:SF29">
    <property type="entry name" value="HEMOGLOBIN AND HEMOGLOBIN-HAPTOGLOBIN-BINDING PROTEIN 1-RELATED"/>
    <property type="match status" value="1"/>
</dbReference>
<dbReference type="PANTHER" id="PTHR30069">
    <property type="entry name" value="TONB-DEPENDENT OUTER MEMBRANE RECEPTOR"/>
    <property type="match status" value="1"/>
</dbReference>
<dbReference type="Pfam" id="PF07715">
    <property type="entry name" value="Plug"/>
    <property type="match status" value="1"/>
</dbReference>
<dbReference type="GO" id="GO:0009279">
    <property type="term" value="C:cell outer membrane"/>
    <property type="evidence" value="ECO:0007669"/>
    <property type="project" value="UniProtKB-SubCell"/>
</dbReference>
<dbReference type="Proteomes" id="UP000001635">
    <property type="component" value="Chromosome"/>
</dbReference>
<dbReference type="HOGENOM" id="CLU_008287_10_0_10"/>
<dbReference type="Gene3D" id="2.170.130.10">
    <property type="entry name" value="TonB-dependent receptor, plug domain"/>
    <property type="match status" value="1"/>
</dbReference>
<evidence type="ECO:0000256" key="10">
    <source>
        <dbReference type="PROSITE-ProRule" id="PRU01360"/>
    </source>
</evidence>
<keyword evidence="15" id="KW-1185">Reference proteome</keyword>
<evidence type="ECO:0000256" key="6">
    <source>
        <dbReference type="ARBA" id="ARBA00023077"/>
    </source>
</evidence>
<organism evidence="14 15">
    <name type="scientific">Cyclobacterium marinum (strain ATCC 25205 / DSM 745 / LMG 13164 / NCIMB 1802)</name>
    <name type="common">Flectobacillus marinus</name>
    <dbReference type="NCBI Taxonomy" id="880070"/>
    <lineage>
        <taxon>Bacteria</taxon>
        <taxon>Pseudomonadati</taxon>
        <taxon>Bacteroidota</taxon>
        <taxon>Cytophagia</taxon>
        <taxon>Cytophagales</taxon>
        <taxon>Cyclobacteriaceae</taxon>
        <taxon>Cyclobacterium</taxon>
    </lineage>
</organism>
<dbReference type="GO" id="GO:0015344">
    <property type="term" value="F:siderophore uptake transmembrane transporter activity"/>
    <property type="evidence" value="ECO:0007669"/>
    <property type="project" value="TreeGrafter"/>
</dbReference>
<evidence type="ECO:0000256" key="11">
    <source>
        <dbReference type="RuleBase" id="RU003357"/>
    </source>
</evidence>
<dbReference type="Pfam" id="PF00593">
    <property type="entry name" value="TonB_dep_Rec_b-barrel"/>
    <property type="match status" value="1"/>
</dbReference>
<keyword evidence="3 10" id="KW-1134">Transmembrane beta strand</keyword>
<dbReference type="eggNOG" id="COG4771">
    <property type="taxonomic scope" value="Bacteria"/>
</dbReference>
<dbReference type="InterPro" id="IPR037066">
    <property type="entry name" value="Plug_dom_sf"/>
</dbReference>
<evidence type="ECO:0000256" key="8">
    <source>
        <dbReference type="ARBA" id="ARBA00023170"/>
    </source>
</evidence>
<dbReference type="PROSITE" id="PS52016">
    <property type="entry name" value="TONB_DEPENDENT_REC_3"/>
    <property type="match status" value="1"/>
</dbReference>
<evidence type="ECO:0000259" key="13">
    <source>
        <dbReference type="Pfam" id="PF07715"/>
    </source>
</evidence>
<evidence type="ECO:0000256" key="5">
    <source>
        <dbReference type="ARBA" id="ARBA00022729"/>
    </source>
</evidence>
<dbReference type="EMBL" id="CP002955">
    <property type="protein sequence ID" value="AEL28238.1"/>
    <property type="molecule type" value="Genomic_DNA"/>
</dbReference>
<keyword evidence="8 14" id="KW-0675">Receptor</keyword>
<protein>
    <submittedName>
        <fullName evidence="14">TonB-dependent receptor</fullName>
    </submittedName>
</protein>
<evidence type="ECO:0000313" key="15">
    <source>
        <dbReference type="Proteomes" id="UP000001635"/>
    </source>
</evidence>
<evidence type="ECO:0000256" key="2">
    <source>
        <dbReference type="ARBA" id="ARBA00022448"/>
    </source>
</evidence>
<evidence type="ECO:0000256" key="4">
    <source>
        <dbReference type="ARBA" id="ARBA00022692"/>
    </source>
</evidence>
<keyword evidence="6 11" id="KW-0798">TonB box</keyword>
<name>G0J1M9_CYCMS</name>
<dbReference type="Gene3D" id="2.60.40.1120">
    <property type="entry name" value="Carboxypeptidase-like, regulatory domain"/>
    <property type="match status" value="1"/>
</dbReference>
<evidence type="ECO:0000256" key="7">
    <source>
        <dbReference type="ARBA" id="ARBA00023136"/>
    </source>
</evidence>
<dbReference type="InterPro" id="IPR008969">
    <property type="entry name" value="CarboxyPept-like_regulatory"/>
</dbReference>
<dbReference type="Gene3D" id="2.40.170.20">
    <property type="entry name" value="TonB-dependent receptor, beta-barrel domain"/>
    <property type="match status" value="1"/>
</dbReference>
<dbReference type="InterPro" id="IPR012910">
    <property type="entry name" value="Plug_dom"/>
</dbReference>
<dbReference type="SUPFAM" id="SSF56935">
    <property type="entry name" value="Porins"/>
    <property type="match status" value="1"/>
</dbReference>
<evidence type="ECO:0000313" key="14">
    <source>
        <dbReference type="EMBL" id="AEL28238.1"/>
    </source>
</evidence>
<dbReference type="AlphaFoldDB" id="G0J1M9"/>
<dbReference type="InterPro" id="IPR036942">
    <property type="entry name" value="Beta-barrel_TonB_sf"/>
</dbReference>
<accession>G0J1M9</accession>
<evidence type="ECO:0000256" key="1">
    <source>
        <dbReference type="ARBA" id="ARBA00004571"/>
    </source>
</evidence>
<reference evidence="15" key="1">
    <citation type="submission" date="2011-07" db="EMBL/GenBank/DDBJ databases">
        <title>The complete genome of Cyclobacterium marinum DSM 745.</title>
        <authorList>
            <person name="Lucas S."/>
            <person name="Han J."/>
            <person name="Lapidus A."/>
            <person name="Bruce D."/>
            <person name="Goodwin L."/>
            <person name="Pitluck S."/>
            <person name="Peters L."/>
            <person name="Kyrpides N."/>
            <person name="Mavromatis K."/>
            <person name="Ivanova N."/>
            <person name="Ovchinnikova G."/>
            <person name="Chertkov O."/>
            <person name="Detter J.C."/>
            <person name="Tapia R."/>
            <person name="Han C."/>
            <person name="Land M."/>
            <person name="Hauser L."/>
            <person name="Markowitz V."/>
            <person name="Cheng J.-F."/>
            <person name="Hugenholtz P."/>
            <person name="Woyke T."/>
            <person name="Wu D."/>
            <person name="Tindall B."/>
            <person name="Schuetze A."/>
            <person name="Brambilla E."/>
            <person name="Klenk H.-P."/>
            <person name="Eisen J.A."/>
        </authorList>
    </citation>
    <scope>NUCLEOTIDE SEQUENCE [LARGE SCALE GENOMIC DNA]</scope>
    <source>
        <strain evidence="15">ATCC 25205 / DSM 745 / LMG 13164 / NCIMB 1802</strain>
    </source>
</reference>
<evidence type="ECO:0000256" key="9">
    <source>
        <dbReference type="ARBA" id="ARBA00023237"/>
    </source>
</evidence>
<dbReference type="SUPFAM" id="SSF49464">
    <property type="entry name" value="Carboxypeptidase regulatory domain-like"/>
    <property type="match status" value="1"/>
</dbReference>
<dbReference type="RefSeq" id="WP_014022522.1">
    <property type="nucleotide sequence ID" value="NC_015914.1"/>
</dbReference>
<dbReference type="KEGG" id="cmr:Cycma_4549"/>
<gene>
    <name evidence="14" type="ordered locus">Cycma_4549</name>
</gene>
<keyword evidence="5" id="KW-0732">Signal</keyword>